<dbReference type="GO" id="GO:0016740">
    <property type="term" value="F:transferase activity"/>
    <property type="evidence" value="ECO:0007669"/>
    <property type="project" value="UniProtKB-KW"/>
</dbReference>
<dbReference type="Pfam" id="PF13480">
    <property type="entry name" value="Acetyltransf_6"/>
    <property type="match status" value="1"/>
</dbReference>
<dbReference type="InterPro" id="IPR038740">
    <property type="entry name" value="BioF2-like_GNAT_dom"/>
</dbReference>
<sequence>MSNIPSEGSATTKTRPVHEAGRTPAIARTLGPVRIYRDVEAVASLWREFGASALGTPYQMFDWVMAYAKTLGAANHETLIVATVEDTAGKPVLLLPLSLHRQQATTIATLPGGKQANFHMPLFDAGALHLFDRTTCLTILREIARAAGNIDVFAFSNQPAEWQGTPNPFVSLGGHLSPSPGFKRALDFPPDKTAHVLHGGETRKKMRKKERRLSEIGVLDYRQIVDPAEISRVLDVFLDQKGLRFRQKHINNPFAHPAAVAFLQRGSAPADGRKPAIELYALFVGERIIATFGGTSAGTRFCGMFNSFCTEDDVVKSSPGDLLLTHVIETQCRRGLATFDLGVGEAPYKLVVCDKIEELTDSYIPVSAKGHVYGLADGGLRTVKRWAKQTPWVLALVERARRKLA</sequence>
<evidence type="ECO:0000256" key="1">
    <source>
        <dbReference type="SAM" id="MobiDB-lite"/>
    </source>
</evidence>
<gene>
    <name evidence="3" type="ORF">C7450_107189</name>
</gene>
<accession>A0A2V3UES4</accession>
<evidence type="ECO:0000313" key="3">
    <source>
        <dbReference type="EMBL" id="PXW57150.1"/>
    </source>
</evidence>
<dbReference type="AlphaFoldDB" id="A0A2V3UES4"/>
<keyword evidence="4" id="KW-1185">Reference proteome</keyword>
<evidence type="ECO:0000313" key="4">
    <source>
        <dbReference type="Proteomes" id="UP000248021"/>
    </source>
</evidence>
<comment type="caution">
    <text evidence="3">The sequence shown here is derived from an EMBL/GenBank/DDBJ whole genome shotgun (WGS) entry which is preliminary data.</text>
</comment>
<dbReference type="InterPro" id="IPR016181">
    <property type="entry name" value="Acyl_CoA_acyltransferase"/>
</dbReference>
<protein>
    <submittedName>
        <fullName evidence="3">CelD/BcsL family acetyltransferase involved in cellulose biosynthesis</fullName>
    </submittedName>
</protein>
<reference evidence="3 4" key="1">
    <citation type="submission" date="2018-05" db="EMBL/GenBank/DDBJ databases">
        <title>Genomic Encyclopedia of Type Strains, Phase IV (KMG-IV): sequencing the most valuable type-strain genomes for metagenomic binning, comparative biology and taxonomic classification.</title>
        <authorList>
            <person name="Goeker M."/>
        </authorList>
    </citation>
    <scope>NUCLEOTIDE SEQUENCE [LARGE SCALE GENOMIC DNA]</scope>
    <source>
        <strain evidence="3 4">DSM 6462</strain>
    </source>
</reference>
<dbReference type="RefSeq" id="WP_170147291.1">
    <property type="nucleotide sequence ID" value="NZ_JAHBRY010000001.1"/>
</dbReference>
<dbReference type="Proteomes" id="UP000248021">
    <property type="component" value="Unassembled WGS sequence"/>
</dbReference>
<evidence type="ECO:0000259" key="2">
    <source>
        <dbReference type="Pfam" id="PF13480"/>
    </source>
</evidence>
<keyword evidence="3" id="KW-0808">Transferase</keyword>
<dbReference type="EMBL" id="QJJK01000007">
    <property type="protein sequence ID" value="PXW57150.1"/>
    <property type="molecule type" value="Genomic_DNA"/>
</dbReference>
<proteinExistence type="predicted"/>
<feature type="region of interest" description="Disordered" evidence="1">
    <location>
        <begin position="1"/>
        <end position="23"/>
    </location>
</feature>
<name>A0A2V3UES4_9HYPH</name>
<dbReference type="SUPFAM" id="SSF55729">
    <property type="entry name" value="Acyl-CoA N-acyltransferases (Nat)"/>
    <property type="match status" value="1"/>
</dbReference>
<feature type="domain" description="BioF2-like acetyltransferase" evidence="2">
    <location>
        <begin position="202"/>
        <end position="349"/>
    </location>
</feature>
<feature type="compositionally biased region" description="Polar residues" evidence="1">
    <location>
        <begin position="1"/>
        <end position="14"/>
    </location>
</feature>
<organism evidence="3 4">
    <name type="scientific">Chelatococcus asaccharovorans</name>
    <dbReference type="NCBI Taxonomy" id="28210"/>
    <lineage>
        <taxon>Bacteria</taxon>
        <taxon>Pseudomonadati</taxon>
        <taxon>Pseudomonadota</taxon>
        <taxon>Alphaproteobacteria</taxon>
        <taxon>Hyphomicrobiales</taxon>
        <taxon>Chelatococcaceae</taxon>
        <taxon>Chelatococcus</taxon>
    </lineage>
</organism>